<dbReference type="SMART" id="SM00326">
    <property type="entry name" value="SH3"/>
    <property type="match status" value="4"/>
</dbReference>
<gene>
    <name evidence="5" type="ORF">GOMPHAMPRED_000750</name>
</gene>
<dbReference type="Gene3D" id="3.40.50.300">
    <property type="entry name" value="P-loop containing nucleotide triphosphate hydrolases"/>
    <property type="match status" value="1"/>
</dbReference>
<dbReference type="PROSITE" id="PS50002">
    <property type="entry name" value="SH3"/>
    <property type="match status" value="3"/>
</dbReference>
<feature type="domain" description="SH3" evidence="4">
    <location>
        <begin position="1270"/>
        <end position="1331"/>
    </location>
</feature>
<keyword evidence="1 3" id="KW-0728">SH3 domain</keyword>
<evidence type="ECO:0000313" key="5">
    <source>
        <dbReference type="EMBL" id="CAF9915415.1"/>
    </source>
</evidence>
<evidence type="ECO:0000256" key="1">
    <source>
        <dbReference type="ARBA" id="ARBA00022443"/>
    </source>
</evidence>
<dbReference type="Pfam" id="PF07653">
    <property type="entry name" value="SH3_2"/>
    <property type="match status" value="1"/>
</dbReference>
<keyword evidence="6" id="KW-1185">Reference proteome</keyword>
<dbReference type="Proteomes" id="UP000664169">
    <property type="component" value="Unassembled WGS sequence"/>
</dbReference>
<dbReference type="InterPro" id="IPR036028">
    <property type="entry name" value="SH3-like_dom_sf"/>
</dbReference>
<dbReference type="InterPro" id="IPR027417">
    <property type="entry name" value="P-loop_NTPase"/>
</dbReference>
<dbReference type="SUPFAM" id="SSF48403">
    <property type="entry name" value="Ankyrin repeat"/>
    <property type="match status" value="1"/>
</dbReference>
<dbReference type="EMBL" id="CAJPDQ010000010">
    <property type="protein sequence ID" value="CAF9915415.1"/>
    <property type="molecule type" value="Genomic_DNA"/>
</dbReference>
<dbReference type="InterPro" id="IPR001452">
    <property type="entry name" value="SH3_domain"/>
</dbReference>
<reference evidence="5" key="1">
    <citation type="submission" date="2021-03" db="EMBL/GenBank/DDBJ databases">
        <authorList>
            <person name="Tagirdzhanova G."/>
        </authorList>
    </citation>
    <scope>NUCLEOTIDE SEQUENCE</scope>
</reference>
<keyword evidence="2" id="KW-0677">Repeat</keyword>
<dbReference type="SUPFAM" id="SSF50044">
    <property type="entry name" value="SH3-domain"/>
    <property type="match status" value="4"/>
</dbReference>
<protein>
    <recommendedName>
        <fullName evidence="4">SH3 domain-containing protein</fullName>
    </recommendedName>
</protein>
<dbReference type="SUPFAM" id="SSF52540">
    <property type="entry name" value="P-loop containing nucleoside triphosphate hydrolases"/>
    <property type="match status" value="1"/>
</dbReference>
<dbReference type="Gene3D" id="2.30.30.40">
    <property type="entry name" value="SH3 Domains"/>
    <property type="match status" value="3"/>
</dbReference>
<dbReference type="Gene3D" id="1.25.40.20">
    <property type="entry name" value="Ankyrin repeat-containing domain"/>
    <property type="match status" value="1"/>
</dbReference>
<evidence type="ECO:0000313" key="6">
    <source>
        <dbReference type="Proteomes" id="UP000664169"/>
    </source>
</evidence>
<proteinExistence type="predicted"/>
<accession>A0A8H3IC92</accession>
<dbReference type="PANTHER" id="PTHR10039:SF10">
    <property type="entry name" value="NACHT DOMAIN-CONTAINING PROTEIN"/>
    <property type="match status" value="1"/>
</dbReference>
<dbReference type="OrthoDB" id="7464126at2759"/>
<feature type="domain" description="SH3" evidence="4">
    <location>
        <begin position="1180"/>
        <end position="1241"/>
    </location>
</feature>
<name>A0A8H3IC92_9LECA</name>
<dbReference type="InterPro" id="IPR036770">
    <property type="entry name" value="Ankyrin_rpt-contain_sf"/>
</dbReference>
<evidence type="ECO:0000259" key="4">
    <source>
        <dbReference type="PROSITE" id="PS50002"/>
    </source>
</evidence>
<dbReference type="PANTHER" id="PTHR10039">
    <property type="entry name" value="AMELOGENIN"/>
    <property type="match status" value="1"/>
</dbReference>
<evidence type="ECO:0000256" key="3">
    <source>
        <dbReference type="PROSITE-ProRule" id="PRU00192"/>
    </source>
</evidence>
<dbReference type="Pfam" id="PF00018">
    <property type="entry name" value="SH3_1"/>
    <property type="match status" value="1"/>
</dbReference>
<evidence type="ECO:0000256" key="2">
    <source>
        <dbReference type="ARBA" id="ARBA00022737"/>
    </source>
</evidence>
<organism evidence="5 6">
    <name type="scientific">Gomphillus americanus</name>
    <dbReference type="NCBI Taxonomy" id="1940652"/>
    <lineage>
        <taxon>Eukaryota</taxon>
        <taxon>Fungi</taxon>
        <taxon>Dikarya</taxon>
        <taxon>Ascomycota</taxon>
        <taxon>Pezizomycotina</taxon>
        <taxon>Lecanoromycetes</taxon>
        <taxon>OSLEUM clade</taxon>
        <taxon>Ostropomycetidae</taxon>
        <taxon>Ostropales</taxon>
        <taxon>Graphidaceae</taxon>
        <taxon>Gomphilloideae</taxon>
        <taxon>Gomphillus</taxon>
    </lineage>
</organism>
<sequence>MATSWSLVPSKDLSAELRLAQAISEFQSSLSAKEKIDFQAQKIRFSQGPPTAQDVYRLTAEIDCASEKVSGGRVFGPRFMKFLQAVQQFASLGDVLVGGSQNLIACGVWTGVRFALMATTARANFVSKVSEVFMNIGQSAPRYEELAHIYAESKLLQMYLSEYFIVVVHLCHYVLQCSQQTSIGQFISSLSESKLNSFQSKLSHRGQFIRDEIVAITMSLIKDESSKSDKFRNRYLGDSKNAKHRRKMKLRAKLMERCTKYDHEPSWKQLRKAGTARFFTNTPGYQEWKSSASPKTLLWAGKIGSGKSVLLASIVDDLNLDQKFSHTLVTYFFCQWDISESLRARTILGSLARQVLSAYYVKKDEGFSWEDLSYDSDQPALDNLALMIKQAIPKGHRVVFVLDGIDECEETESLELFKQLASLQSTIELDVCASVSTNHKNASLYGPGFQELLGIRTLEIPEQNPDISSFVNDALSQRIMAKELVLRDEALILEIQQALLDGAQGMMLWVALQIEAICMEKTDSDIRKTLADLPKTLSEAFERELYRCSIRNSTKYRDRIISILLGAARPLTLDEFGEATSVEPENTTWDATKHINDMRSLLNCCGKLVSVDEESSAVRIVHHSVRQHFITNYVASNGAAMSEFEVQKILASIVITYLNYDVFERQLTIRVAEMSAKNVTTNVLARAMKSPAAADFTLKLLQQKDTPDFDIIKALTKLKTESAQAKQEAFAFKGYAEEFYMKHAWTLIAYSNSSTVPLFFSIIRRLATPIWSFIEDTKNKINADDGDPQINVPWASLRGRATLIALLHARQYDNILWLLKDSNGSTCLEWATEQSSSELLLHLVHLRAKKDLQADAGVASAFQTMLQKRRFDIAVSFLEIFSISDVAFDAVLVSLILQNDPTAVEWLLKHRTGAAVYINPFKSQHLRSLCTSYKMSTYQNRKYPALFFAIDTESAVMVHLLLKYNLLWQERHLQWDPSQIGRIYQFLSANGFTGLIEQLNTLRRIAQSKLFKTQFTVRALFPYGANPLNPREISYLENELLGITEIGDKWWTARNMKGEEGVVSLDNLFLLDELHPQAETEPTEPSEGDHEASTNVSTAKEQFPHTAKAMCSYKANPDNAHEISRWWMAKNANGDIGLVPSNLLSIEESTSETVQASTSPSGVGRVGATLEEHTITDTTEYRYKARAIHTFIVNPDNETEIRVIRDEILYVSDINGRWWDARKGNGGKGVIPSKYLELMDRPAWLKHARNDLPKVDDCIEPSSEDKPVTKVAKYARAISDYEANSDHANEINLTKNELLDVLDVNGEWLQVRKADGETGTAPAKHIKTFDPIT</sequence>
<feature type="domain" description="SH3" evidence="4">
    <location>
        <begin position="1012"/>
        <end position="1073"/>
    </location>
</feature>
<dbReference type="Pfam" id="PF22939">
    <property type="entry name" value="WHD_GPIID"/>
    <property type="match status" value="1"/>
</dbReference>
<comment type="caution">
    <text evidence="5">The sequence shown here is derived from an EMBL/GenBank/DDBJ whole genome shotgun (WGS) entry which is preliminary data.</text>
</comment>
<dbReference type="InterPro" id="IPR056884">
    <property type="entry name" value="NPHP3-like_N"/>
</dbReference>
<dbReference type="Pfam" id="PF24883">
    <property type="entry name" value="NPHP3_N"/>
    <property type="match status" value="1"/>
</dbReference>
<dbReference type="InterPro" id="IPR054471">
    <property type="entry name" value="GPIID_WHD"/>
</dbReference>